<proteinExistence type="predicted"/>
<feature type="region of interest" description="Disordered" evidence="3">
    <location>
        <begin position="889"/>
        <end position="952"/>
    </location>
</feature>
<dbReference type="PROSITE" id="PS50002">
    <property type="entry name" value="SH3"/>
    <property type="match status" value="1"/>
</dbReference>
<dbReference type="Gene3D" id="3.10.20.90">
    <property type="entry name" value="Phosphatidylinositol 3-kinase Catalytic Subunit, Chain A, domain 1"/>
    <property type="match status" value="1"/>
</dbReference>
<dbReference type="InterPro" id="IPR001452">
    <property type="entry name" value="SH3_domain"/>
</dbReference>
<feature type="region of interest" description="Disordered" evidence="3">
    <location>
        <begin position="461"/>
        <end position="508"/>
    </location>
</feature>
<feature type="region of interest" description="Disordered" evidence="3">
    <location>
        <begin position="548"/>
        <end position="590"/>
    </location>
</feature>
<dbReference type="Proteomes" id="UP000078113">
    <property type="component" value="Unassembled WGS sequence"/>
</dbReference>
<dbReference type="SMART" id="SM00314">
    <property type="entry name" value="RA"/>
    <property type="match status" value="1"/>
</dbReference>
<feature type="region of interest" description="Disordered" evidence="3">
    <location>
        <begin position="817"/>
        <end position="876"/>
    </location>
</feature>
<dbReference type="Pfam" id="PF07647">
    <property type="entry name" value="SAM_2"/>
    <property type="match status" value="1"/>
</dbReference>
<reference evidence="7" key="1">
    <citation type="submission" date="2016-04" db="EMBL/GenBank/DDBJ databases">
        <authorList>
            <person name="Nguyen H.D."/>
            <person name="Samba Siva P."/>
            <person name="Cullis J."/>
            <person name="Levesque C.A."/>
            <person name="Hambleton S."/>
        </authorList>
    </citation>
    <scope>NUCLEOTIDE SEQUENCE</scope>
    <source>
        <strain evidence="7">DAOMC 236422</strain>
    </source>
</reference>
<dbReference type="EMBL" id="LWDG02000191">
    <property type="protein sequence ID" value="KAE8267875.1"/>
    <property type="molecule type" value="Genomic_DNA"/>
</dbReference>
<dbReference type="InterPro" id="IPR001660">
    <property type="entry name" value="SAM"/>
</dbReference>
<dbReference type="Gene3D" id="1.10.150.50">
    <property type="entry name" value="Transcription Factor, Ets-1"/>
    <property type="match status" value="1"/>
</dbReference>
<feature type="domain" description="SH3" evidence="4">
    <location>
        <begin position="593"/>
        <end position="688"/>
    </location>
</feature>
<dbReference type="PROSITE" id="PS50105">
    <property type="entry name" value="SAM_DOMAIN"/>
    <property type="match status" value="1"/>
</dbReference>
<evidence type="ECO:0000313" key="8">
    <source>
        <dbReference type="Proteomes" id="UP000078113"/>
    </source>
</evidence>
<dbReference type="PROSITE" id="PS50200">
    <property type="entry name" value="RA"/>
    <property type="match status" value="1"/>
</dbReference>
<dbReference type="SUPFAM" id="SSF54236">
    <property type="entry name" value="Ubiquitin-like"/>
    <property type="match status" value="1"/>
</dbReference>
<dbReference type="Gene3D" id="2.30.30.40">
    <property type="entry name" value="SH3 Domains"/>
    <property type="match status" value="1"/>
</dbReference>
<sequence length="952" mass="97861">MMLLNGNSSSAPTTAAAAAAAPSSPTIHVTEWSEAHVSQWLLSLGFAHLAPAFRDHGINGDSLVLLDDDNLQEIGVNSVGQRLSLLGEIYRLKETFEIPIEEGDYVPHSAYPSLALHPAPSESHLSFTNVLGLIQQRNDRISALESELSKVTIYLNRLQQDFTQICQLVGLNKPSSRDAPPIFPFSPLRSDTEPVLLLNSSEKLPTAMGLSSSQHGMLMSGGGGGGGGYSGMPNVPMSANPLSTPVVARAPPMSAPSLASQAGTPLVTSAHKKPSIITATKGDSNNPLSAVLPPQTAAAATATATATPLPGFGTSDPENTYRSFRVTLEDPCYRVLPAALKKYKINDDWKKYALIICHGNEERCVTYEEKPLLLFQKLKESKKNPIFMLRHIRDVKNPIALAKAKAEARKGSMGGGGATGLVKVPTQDTASEDADASSKSITTTSSSLAKGNKVAQTVARFETGSPKLPPATTPTSEVGAPNSATTAAAVAPPPNTASNKKSGSGSGHTLVALGSREWAEAMALRALKNGHTVGKPVLTGAATRLPAPAPVASTSSGAAGAAEAGATSDGKKSGEGAGTAGQLPPGSATSPPLSRMYAIAIYPYPSERDDEFDVELGDTFVVLSKIHGWWAVERDPRADGEGDGQWVEVDSPAAAAAAGDSDGARKKVKVKVVRTGWVPAGCLLEMSRPLAVAVPDVKGTIDGAKMGTAVDEDGEKEKKKSGEESLTKDLEGADTKQQQQHQPHMATIPIPPSLITSPSTPGIMLMDYSSPPEDRMVLKRNDRLRVFKRYSHWSYCVQEGGSNGRGWVPSWYIGKASSASGSSTSSSSARRAGGSSRIALGSGRGTPSSVSSRSGTPAGSSSKKTNGSVGSGSGSVAVSESAGAAAATGKGAAGAEGEGGVPASGAENVVGADETGGADDSIGSITSNGVKAKARGGSSTTLSGGGAPLVSA</sequence>
<dbReference type="SUPFAM" id="SSF50044">
    <property type="entry name" value="SH3-domain"/>
    <property type="match status" value="2"/>
</dbReference>
<evidence type="ECO:0000256" key="2">
    <source>
        <dbReference type="PROSITE-ProRule" id="PRU00192"/>
    </source>
</evidence>
<feature type="compositionally biased region" description="Gly residues" evidence="3">
    <location>
        <begin position="891"/>
        <end position="902"/>
    </location>
</feature>
<evidence type="ECO:0000259" key="6">
    <source>
        <dbReference type="PROSITE" id="PS50200"/>
    </source>
</evidence>
<dbReference type="SUPFAM" id="SSF47769">
    <property type="entry name" value="SAM/Pointed domain"/>
    <property type="match status" value="1"/>
</dbReference>
<keyword evidence="8" id="KW-1185">Reference proteome</keyword>
<dbReference type="SMART" id="SM00454">
    <property type="entry name" value="SAM"/>
    <property type="match status" value="1"/>
</dbReference>
<accession>A0A8X7N8S2</accession>
<feature type="compositionally biased region" description="Low complexity" evidence="3">
    <location>
        <begin position="437"/>
        <end position="447"/>
    </location>
</feature>
<gene>
    <name evidence="7" type="ORF">A4X09_0g4466</name>
</gene>
<dbReference type="Pfam" id="PF00788">
    <property type="entry name" value="RA"/>
    <property type="match status" value="1"/>
</dbReference>
<reference evidence="7" key="2">
    <citation type="journal article" date="2019" name="IMA Fungus">
        <title>Genome sequencing and comparison of five Tilletia species to identify candidate genes for the detection of regulated species infecting wheat.</title>
        <authorList>
            <person name="Nguyen H.D.T."/>
            <person name="Sultana T."/>
            <person name="Kesanakurti P."/>
            <person name="Hambleton S."/>
        </authorList>
    </citation>
    <scope>NUCLEOTIDE SEQUENCE</scope>
    <source>
        <strain evidence="7">DAOMC 236422</strain>
    </source>
</reference>
<protein>
    <submittedName>
        <fullName evidence="7">Uncharacterized protein</fullName>
    </submittedName>
</protein>
<dbReference type="InterPro" id="IPR000159">
    <property type="entry name" value="RA_dom"/>
</dbReference>
<dbReference type="InterPro" id="IPR013761">
    <property type="entry name" value="SAM/pointed_sf"/>
</dbReference>
<organism evidence="7 8">
    <name type="scientific">Tilletia walkeri</name>
    <dbReference type="NCBI Taxonomy" id="117179"/>
    <lineage>
        <taxon>Eukaryota</taxon>
        <taxon>Fungi</taxon>
        <taxon>Dikarya</taxon>
        <taxon>Basidiomycota</taxon>
        <taxon>Ustilaginomycotina</taxon>
        <taxon>Exobasidiomycetes</taxon>
        <taxon>Tilletiales</taxon>
        <taxon>Tilletiaceae</taxon>
        <taxon>Tilletia</taxon>
    </lineage>
</organism>
<evidence type="ECO:0000256" key="1">
    <source>
        <dbReference type="ARBA" id="ARBA00022443"/>
    </source>
</evidence>
<dbReference type="InterPro" id="IPR029071">
    <property type="entry name" value="Ubiquitin-like_domsf"/>
</dbReference>
<feature type="compositionally biased region" description="Low complexity" evidence="3">
    <location>
        <begin position="550"/>
        <end position="566"/>
    </location>
</feature>
<dbReference type="InterPro" id="IPR036028">
    <property type="entry name" value="SH3-like_dom_sf"/>
</dbReference>
<feature type="region of interest" description="Disordered" evidence="3">
    <location>
        <begin position="705"/>
        <end position="753"/>
    </location>
</feature>
<dbReference type="GO" id="GO:0007165">
    <property type="term" value="P:signal transduction"/>
    <property type="evidence" value="ECO:0007669"/>
    <property type="project" value="InterPro"/>
</dbReference>
<dbReference type="Pfam" id="PF00018">
    <property type="entry name" value="SH3_1"/>
    <property type="match status" value="1"/>
</dbReference>
<dbReference type="CDD" id="cd01786">
    <property type="entry name" value="RA_STE50"/>
    <property type="match status" value="1"/>
</dbReference>
<dbReference type="PANTHER" id="PTHR12573">
    <property type="entry name" value="AT09986P-RELATED"/>
    <property type="match status" value="1"/>
</dbReference>
<feature type="region of interest" description="Disordered" evidence="3">
    <location>
        <begin position="428"/>
        <end position="449"/>
    </location>
</feature>
<dbReference type="CDD" id="cd00174">
    <property type="entry name" value="SH3"/>
    <property type="match status" value="1"/>
</dbReference>
<dbReference type="AlphaFoldDB" id="A0A8X7N8S2"/>
<evidence type="ECO:0000313" key="7">
    <source>
        <dbReference type="EMBL" id="KAE8267875.1"/>
    </source>
</evidence>
<feature type="domain" description="SAM" evidence="5">
    <location>
        <begin position="32"/>
        <end position="95"/>
    </location>
</feature>
<feature type="compositionally biased region" description="Low complexity" evidence="3">
    <location>
        <begin position="480"/>
        <end position="490"/>
    </location>
</feature>
<name>A0A8X7N8S2_9BASI</name>
<dbReference type="PANTHER" id="PTHR12573:SF4">
    <property type="entry name" value="AT09986P-RELATED"/>
    <property type="match status" value="1"/>
</dbReference>
<evidence type="ECO:0000259" key="4">
    <source>
        <dbReference type="PROSITE" id="PS50002"/>
    </source>
</evidence>
<evidence type="ECO:0000259" key="5">
    <source>
        <dbReference type="PROSITE" id="PS50105"/>
    </source>
</evidence>
<feature type="domain" description="Ras-associating" evidence="6">
    <location>
        <begin position="317"/>
        <end position="394"/>
    </location>
</feature>
<comment type="caution">
    <text evidence="7">The sequence shown here is derived from an EMBL/GenBank/DDBJ whole genome shotgun (WGS) entry which is preliminary data.</text>
</comment>
<evidence type="ECO:0000256" key="3">
    <source>
        <dbReference type="SAM" id="MobiDB-lite"/>
    </source>
</evidence>
<feature type="compositionally biased region" description="Basic and acidic residues" evidence="3">
    <location>
        <begin position="715"/>
        <end position="734"/>
    </location>
</feature>
<keyword evidence="1 2" id="KW-0728">SH3 domain</keyword>
<dbReference type="SMART" id="SM00326">
    <property type="entry name" value="SH3"/>
    <property type="match status" value="2"/>
</dbReference>
<feature type="compositionally biased region" description="Gly residues" evidence="3">
    <location>
        <begin position="943"/>
        <end position="952"/>
    </location>
</feature>